<sequence length="35" mass="3951">MGLWIKPKGDAIMKSHVCRKRGLNMRPVNASITLK</sequence>
<evidence type="ECO:0000313" key="2">
    <source>
        <dbReference type="Proteomes" id="UP001162483"/>
    </source>
</evidence>
<gene>
    <name evidence="1" type="ORF">SPARVUS_LOCUS4616731</name>
</gene>
<name>A0ABN9CCL0_9NEOB</name>
<reference evidence="1" key="1">
    <citation type="submission" date="2023-05" db="EMBL/GenBank/DDBJ databases">
        <authorList>
            <person name="Stuckert A."/>
        </authorList>
    </citation>
    <scope>NUCLEOTIDE SEQUENCE</scope>
</reference>
<dbReference type="Proteomes" id="UP001162483">
    <property type="component" value="Unassembled WGS sequence"/>
</dbReference>
<protein>
    <submittedName>
        <fullName evidence="1">Uncharacterized protein</fullName>
    </submittedName>
</protein>
<proteinExistence type="predicted"/>
<comment type="caution">
    <text evidence="1">The sequence shown here is derived from an EMBL/GenBank/DDBJ whole genome shotgun (WGS) entry which is preliminary data.</text>
</comment>
<organism evidence="1 2">
    <name type="scientific">Staurois parvus</name>
    <dbReference type="NCBI Taxonomy" id="386267"/>
    <lineage>
        <taxon>Eukaryota</taxon>
        <taxon>Metazoa</taxon>
        <taxon>Chordata</taxon>
        <taxon>Craniata</taxon>
        <taxon>Vertebrata</taxon>
        <taxon>Euteleostomi</taxon>
        <taxon>Amphibia</taxon>
        <taxon>Batrachia</taxon>
        <taxon>Anura</taxon>
        <taxon>Neobatrachia</taxon>
        <taxon>Ranoidea</taxon>
        <taxon>Ranidae</taxon>
        <taxon>Staurois</taxon>
    </lineage>
</organism>
<dbReference type="EMBL" id="CATNWA010008847">
    <property type="protein sequence ID" value="CAI9556981.1"/>
    <property type="molecule type" value="Genomic_DNA"/>
</dbReference>
<accession>A0ABN9CCL0</accession>
<evidence type="ECO:0000313" key="1">
    <source>
        <dbReference type="EMBL" id="CAI9556981.1"/>
    </source>
</evidence>
<keyword evidence="2" id="KW-1185">Reference proteome</keyword>